<dbReference type="InterPro" id="IPR036890">
    <property type="entry name" value="HATPase_C_sf"/>
</dbReference>
<accession>A0ABT1WUU2</accession>
<dbReference type="Proteomes" id="UP001206331">
    <property type="component" value="Unassembled WGS sequence"/>
</dbReference>
<dbReference type="EMBL" id="JAJUPA010000007">
    <property type="protein sequence ID" value="MCQ9630198.1"/>
    <property type="molecule type" value="Genomic_DNA"/>
</dbReference>
<proteinExistence type="predicted"/>
<dbReference type="Pfam" id="PF13589">
    <property type="entry name" value="HATPase_c_3"/>
    <property type="match status" value="1"/>
</dbReference>
<comment type="caution">
    <text evidence="1">The sequence shown here is derived from an EMBL/GenBank/DDBJ whole genome shotgun (WGS) entry which is preliminary data.</text>
</comment>
<dbReference type="Gene3D" id="3.40.1350.10">
    <property type="match status" value="1"/>
</dbReference>
<name>A0ABT1WUU2_ACTSU</name>
<dbReference type="RefSeq" id="WP_039195466.1">
    <property type="nucleotide sequence ID" value="NZ_JAJUOY010000008.1"/>
</dbReference>
<dbReference type="InterPro" id="IPR011856">
    <property type="entry name" value="tRNA_endonuc-like_dom_sf"/>
</dbReference>
<dbReference type="Gene3D" id="3.30.565.10">
    <property type="entry name" value="Histidine kinase-like ATPase, C-terminal domain"/>
    <property type="match status" value="1"/>
</dbReference>
<evidence type="ECO:0000313" key="2">
    <source>
        <dbReference type="Proteomes" id="UP001206331"/>
    </source>
</evidence>
<keyword evidence="2" id="KW-1185">Reference proteome</keyword>
<protein>
    <submittedName>
        <fullName evidence="1">ATP-binding protein</fullName>
    </submittedName>
</protein>
<keyword evidence="1" id="KW-0067">ATP-binding</keyword>
<keyword evidence="1" id="KW-0547">Nucleotide-binding</keyword>
<reference evidence="1 2" key="1">
    <citation type="submission" date="2021-12" db="EMBL/GenBank/DDBJ databases">
        <title>Identification and characterization of A. suis stains in western Canada.</title>
        <authorList>
            <person name="Kulathunga D.G.R.S."/>
            <person name="De Oliveira Costa M."/>
        </authorList>
    </citation>
    <scope>NUCLEOTIDE SEQUENCE [LARGE SCALE GENOMIC DNA]</scope>
    <source>
        <strain evidence="1 2">18_292</strain>
    </source>
</reference>
<dbReference type="GeneID" id="34292205"/>
<organism evidence="1 2">
    <name type="scientific">Actinobacillus suis</name>
    <dbReference type="NCBI Taxonomy" id="716"/>
    <lineage>
        <taxon>Bacteria</taxon>
        <taxon>Pseudomonadati</taxon>
        <taxon>Pseudomonadota</taxon>
        <taxon>Gammaproteobacteria</taxon>
        <taxon>Pasteurellales</taxon>
        <taxon>Pasteurellaceae</taxon>
        <taxon>Actinobacillus</taxon>
    </lineage>
</organism>
<evidence type="ECO:0000313" key="1">
    <source>
        <dbReference type="EMBL" id="MCQ9630198.1"/>
    </source>
</evidence>
<gene>
    <name evidence="1" type="ORF">LZL92_07840</name>
</gene>
<dbReference type="SUPFAM" id="SSF55874">
    <property type="entry name" value="ATPase domain of HSP90 chaperone/DNA topoisomerase II/histidine kinase"/>
    <property type="match status" value="1"/>
</dbReference>
<dbReference type="GO" id="GO:0005524">
    <property type="term" value="F:ATP binding"/>
    <property type="evidence" value="ECO:0007669"/>
    <property type="project" value="UniProtKB-KW"/>
</dbReference>
<sequence length="632" mass="73904">MTSTNDILEMKFDPNVITHLGIQMYSTLPPVVAELVSNSYDAEAEDVNIFLNDKSDEKSIIIEDNGHGMSFEEINQKFLVIGRNRRKEEKSEKSKNGKRDVIGKKGIGKLAFFGIANEITISTIQNYKQTTFLLDWEEMQNQESEKGTYHPKILDHKKSVDKESGTIIKLMKIKRKSKFDAKDLAHSLSAYFQVFNEEDFNVFIYHNDDNKKSPFPVTNDLRYEGIDTLVTWESPWNELKLNSDEEKTCENYLEKITGKLIAGGRETIPEKMRGVALFSRGKLVNKYSFYGLSATSFGYSYITGWLNVDFIEDFPGDVISTDRGSLNWELDETKRLEEVLQIMIKKLYNFQKSKREQDKQEKIERDLGINFEEWYATLPKHERVLAKKIMKQIVNAEGLEPDKARSLVQFVQDSYQFESFKELAHDIANDDFQEPEKLVALMKEWQLIEAREFYKLAKVRLETINKFENYIQNNAREVPTLHNFLKQFPWLLDPRIMSFRDEVTFSTLLREKYPDDTLSIDDRRIDFLCQRFADSVFIIELKRPKSKLSDKELDQALDYVTFIEDHLGNETGTKVCCYLIGERLVQDKSVERKARSYRNDGNVYVKTYSELLANAKMYHNEFIDKYEDLKNK</sequence>